<dbReference type="OrthoDB" id="495849at2"/>
<dbReference type="AlphaFoldDB" id="A0A1D8TQD4"/>
<reference evidence="2" key="1">
    <citation type="submission" date="2016-10" db="EMBL/GenBank/DDBJ databases">
        <title>Comparative genomics uncovers the prolific and rare metabolic potential of the cyanobacterial genus Moorea.</title>
        <authorList>
            <person name="Leao T."/>
            <person name="Castelao G."/>
            <person name="Korobeynikov A."/>
            <person name="Monroe E.A."/>
            <person name="Podell S."/>
            <person name="Glukhov E."/>
            <person name="Allen E."/>
            <person name="Gerwick W.H."/>
            <person name="Gerwick L."/>
        </authorList>
    </citation>
    <scope>NUCLEOTIDE SEQUENCE [LARGE SCALE GENOMIC DNA]</scope>
    <source>
        <strain evidence="2">PAL-8-15-08-1</strain>
    </source>
</reference>
<dbReference type="RefSeq" id="WP_070392325.1">
    <property type="nucleotide sequence ID" value="NZ_CP017599.1"/>
</dbReference>
<evidence type="ECO:0000313" key="1">
    <source>
        <dbReference type="EMBL" id="AOW99851.1"/>
    </source>
</evidence>
<gene>
    <name evidence="1" type="ORF">BJP34_10660</name>
</gene>
<sequence>MLAPAHLIPGAIPELFAKVSSSGKITLDDRYGLMAALLEDSLTSEERDSIDRLLHAVHRGRVKLAT</sequence>
<evidence type="ECO:0000313" key="2">
    <source>
        <dbReference type="Proteomes" id="UP000177870"/>
    </source>
</evidence>
<protein>
    <submittedName>
        <fullName evidence="1">Uncharacterized protein</fullName>
    </submittedName>
</protein>
<name>A0A1D8TQD4_9CYAN</name>
<dbReference type="Proteomes" id="UP000177870">
    <property type="component" value="Chromosome"/>
</dbReference>
<organism evidence="1 2">
    <name type="scientific">Moorena producens PAL-8-15-08-1</name>
    <dbReference type="NCBI Taxonomy" id="1458985"/>
    <lineage>
        <taxon>Bacteria</taxon>
        <taxon>Bacillati</taxon>
        <taxon>Cyanobacteriota</taxon>
        <taxon>Cyanophyceae</taxon>
        <taxon>Coleofasciculales</taxon>
        <taxon>Coleofasciculaceae</taxon>
        <taxon>Moorena</taxon>
    </lineage>
</organism>
<proteinExistence type="predicted"/>
<accession>A0A1D8TQD4</accession>
<dbReference type="KEGG" id="mpro:BJP34_10660"/>
<dbReference type="EMBL" id="CP017599">
    <property type="protein sequence ID" value="AOW99851.1"/>
    <property type="molecule type" value="Genomic_DNA"/>
</dbReference>